<proteinExistence type="predicted"/>
<dbReference type="AlphaFoldDB" id="A0A0A9HCW1"/>
<dbReference type="EMBL" id="GBRH01163314">
    <property type="protein sequence ID" value="JAE34582.1"/>
    <property type="molecule type" value="Transcribed_RNA"/>
</dbReference>
<organism evidence="1">
    <name type="scientific">Arundo donax</name>
    <name type="common">Giant reed</name>
    <name type="synonym">Donax arundinaceus</name>
    <dbReference type="NCBI Taxonomy" id="35708"/>
    <lineage>
        <taxon>Eukaryota</taxon>
        <taxon>Viridiplantae</taxon>
        <taxon>Streptophyta</taxon>
        <taxon>Embryophyta</taxon>
        <taxon>Tracheophyta</taxon>
        <taxon>Spermatophyta</taxon>
        <taxon>Magnoliopsida</taxon>
        <taxon>Liliopsida</taxon>
        <taxon>Poales</taxon>
        <taxon>Poaceae</taxon>
        <taxon>PACMAD clade</taxon>
        <taxon>Arundinoideae</taxon>
        <taxon>Arundineae</taxon>
        <taxon>Arundo</taxon>
    </lineage>
</organism>
<reference evidence="1" key="2">
    <citation type="journal article" date="2015" name="Data Brief">
        <title>Shoot transcriptome of the giant reed, Arundo donax.</title>
        <authorList>
            <person name="Barrero R.A."/>
            <person name="Guerrero F.D."/>
            <person name="Moolhuijzen P."/>
            <person name="Goolsby J.A."/>
            <person name="Tidwell J."/>
            <person name="Bellgard S.E."/>
            <person name="Bellgard M.I."/>
        </authorList>
    </citation>
    <scope>NUCLEOTIDE SEQUENCE</scope>
    <source>
        <tissue evidence="1">Shoot tissue taken approximately 20 cm above the soil surface</tissue>
    </source>
</reference>
<sequence>METLCDVAALTELRTFSVCKVTSEQSLKLRRAIMNMSHLVHLSIAASDGNQILPSEALCLPGTLYKLLLQGQLERKQTPQISHPGRTLITSLNCL</sequence>
<name>A0A0A9HCW1_ARUDO</name>
<reference evidence="1" key="1">
    <citation type="submission" date="2014-09" db="EMBL/GenBank/DDBJ databases">
        <authorList>
            <person name="Magalhaes I.L.F."/>
            <person name="Oliveira U."/>
            <person name="Santos F.R."/>
            <person name="Vidigal T.H.D.A."/>
            <person name="Brescovit A.D."/>
            <person name="Santos A.J."/>
        </authorList>
    </citation>
    <scope>NUCLEOTIDE SEQUENCE</scope>
    <source>
        <tissue evidence="1">Shoot tissue taken approximately 20 cm above the soil surface</tissue>
    </source>
</reference>
<protein>
    <submittedName>
        <fullName evidence="1">Uncharacterized protein</fullName>
    </submittedName>
</protein>
<accession>A0A0A9HCW1</accession>
<evidence type="ECO:0000313" key="1">
    <source>
        <dbReference type="EMBL" id="JAE34582.1"/>
    </source>
</evidence>